<proteinExistence type="predicted"/>
<feature type="chain" id="PRO_5014152729" evidence="2">
    <location>
        <begin position="32"/>
        <end position="60"/>
    </location>
</feature>
<reference evidence="3 4" key="1">
    <citation type="journal article" date="2017" name="Nature">
        <title>The Apostasia genome and the evolution of orchids.</title>
        <authorList>
            <person name="Zhang G.Q."/>
            <person name="Liu K.W."/>
            <person name="Li Z."/>
            <person name="Lohaus R."/>
            <person name="Hsiao Y.Y."/>
            <person name="Niu S.C."/>
            <person name="Wang J.Y."/>
            <person name="Lin Y.C."/>
            <person name="Xu Q."/>
            <person name="Chen L.J."/>
            <person name="Yoshida K."/>
            <person name="Fujiwara S."/>
            <person name="Wang Z.W."/>
            <person name="Zhang Y.Q."/>
            <person name="Mitsuda N."/>
            <person name="Wang M."/>
            <person name="Liu G.H."/>
            <person name="Pecoraro L."/>
            <person name="Huang H.X."/>
            <person name="Xiao X.J."/>
            <person name="Lin M."/>
            <person name="Wu X.Y."/>
            <person name="Wu W.L."/>
            <person name="Chen Y.Y."/>
            <person name="Chang S.B."/>
            <person name="Sakamoto S."/>
            <person name="Ohme-Takagi M."/>
            <person name="Yagi M."/>
            <person name="Zeng S.J."/>
            <person name="Shen C.Y."/>
            <person name="Yeh C.M."/>
            <person name="Luo Y.B."/>
            <person name="Tsai W.C."/>
            <person name="Van de Peer Y."/>
            <person name="Liu Z.J."/>
        </authorList>
    </citation>
    <scope>NUCLEOTIDE SEQUENCE [LARGE SCALE GENOMIC DNA]</scope>
    <source>
        <strain evidence="4">cv. Shenzhen</strain>
        <tissue evidence="3">Stem</tissue>
    </source>
</reference>
<dbReference type="Proteomes" id="UP000236161">
    <property type="component" value="Unassembled WGS sequence"/>
</dbReference>
<keyword evidence="2" id="KW-0732">Signal</keyword>
<dbReference type="AlphaFoldDB" id="A0A2I0B742"/>
<feature type="compositionally biased region" description="Polar residues" evidence="1">
    <location>
        <begin position="46"/>
        <end position="60"/>
    </location>
</feature>
<evidence type="ECO:0000313" key="3">
    <source>
        <dbReference type="EMBL" id="PKA63600.1"/>
    </source>
</evidence>
<sequence length="60" mass="6629">MLPPPMHSFSSSASFLNRLLIFCLLPDPCRTITSTAYPPPQPDVISPSQSDRSTHTFNPL</sequence>
<feature type="signal peptide" evidence="2">
    <location>
        <begin position="1"/>
        <end position="31"/>
    </location>
</feature>
<dbReference type="EMBL" id="KZ451908">
    <property type="protein sequence ID" value="PKA63600.1"/>
    <property type="molecule type" value="Genomic_DNA"/>
</dbReference>
<evidence type="ECO:0000313" key="4">
    <source>
        <dbReference type="Proteomes" id="UP000236161"/>
    </source>
</evidence>
<name>A0A2I0B742_9ASPA</name>
<evidence type="ECO:0000256" key="2">
    <source>
        <dbReference type="SAM" id="SignalP"/>
    </source>
</evidence>
<gene>
    <name evidence="3" type="ORF">AXF42_Ash005495</name>
</gene>
<keyword evidence="4" id="KW-1185">Reference proteome</keyword>
<evidence type="ECO:0000256" key="1">
    <source>
        <dbReference type="SAM" id="MobiDB-lite"/>
    </source>
</evidence>
<organism evidence="3 4">
    <name type="scientific">Apostasia shenzhenica</name>
    <dbReference type="NCBI Taxonomy" id="1088818"/>
    <lineage>
        <taxon>Eukaryota</taxon>
        <taxon>Viridiplantae</taxon>
        <taxon>Streptophyta</taxon>
        <taxon>Embryophyta</taxon>
        <taxon>Tracheophyta</taxon>
        <taxon>Spermatophyta</taxon>
        <taxon>Magnoliopsida</taxon>
        <taxon>Liliopsida</taxon>
        <taxon>Asparagales</taxon>
        <taxon>Orchidaceae</taxon>
        <taxon>Apostasioideae</taxon>
        <taxon>Apostasia</taxon>
    </lineage>
</organism>
<feature type="region of interest" description="Disordered" evidence="1">
    <location>
        <begin position="35"/>
        <end position="60"/>
    </location>
</feature>
<accession>A0A2I0B742</accession>
<protein>
    <submittedName>
        <fullName evidence="3">Uncharacterized protein</fullName>
    </submittedName>
</protein>